<organism evidence="1 2">
    <name type="scientific">Hypsibius exemplaris</name>
    <name type="common">Freshwater tardigrade</name>
    <dbReference type="NCBI Taxonomy" id="2072580"/>
    <lineage>
        <taxon>Eukaryota</taxon>
        <taxon>Metazoa</taxon>
        <taxon>Ecdysozoa</taxon>
        <taxon>Tardigrada</taxon>
        <taxon>Eutardigrada</taxon>
        <taxon>Parachela</taxon>
        <taxon>Hypsibioidea</taxon>
        <taxon>Hypsibiidae</taxon>
        <taxon>Hypsibius</taxon>
    </lineage>
</organism>
<accession>A0A1W0WP13</accession>
<gene>
    <name evidence="1" type="ORF">BV898_09035</name>
</gene>
<comment type="caution">
    <text evidence="1">The sequence shown here is derived from an EMBL/GenBank/DDBJ whole genome shotgun (WGS) entry which is preliminary data.</text>
</comment>
<evidence type="ECO:0000313" key="1">
    <source>
        <dbReference type="EMBL" id="OQV16863.1"/>
    </source>
</evidence>
<reference evidence="2" key="1">
    <citation type="submission" date="2017-01" db="EMBL/GenBank/DDBJ databases">
        <title>Comparative genomics of anhydrobiosis in the tardigrade Hypsibius dujardini.</title>
        <authorList>
            <person name="Yoshida Y."/>
            <person name="Koutsovoulos G."/>
            <person name="Laetsch D."/>
            <person name="Stevens L."/>
            <person name="Kumar S."/>
            <person name="Horikawa D."/>
            <person name="Ishino K."/>
            <person name="Komine S."/>
            <person name="Tomita M."/>
            <person name="Blaxter M."/>
            <person name="Arakawa K."/>
        </authorList>
    </citation>
    <scope>NUCLEOTIDE SEQUENCE [LARGE SCALE GENOMIC DNA]</scope>
    <source>
        <strain evidence="2">Z151</strain>
    </source>
</reference>
<proteinExistence type="predicted"/>
<evidence type="ECO:0000313" key="2">
    <source>
        <dbReference type="Proteomes" id="UP000192578"/>
    </source>
</evidence>
<protein>
    <submittedName>
        <fullName evidence="1">Uncharacterized protein</fullName>
    </submittedName>
</protein>
<name>A0A1W0WP13_HYPEX</name>
<dbReference type="AlphaFoldDB" id="A0A1W0WP13"/>
<keyword evidence="2" id="KW-1185">Reference proteome</keyword>
<dbReference type="Proteomes" id="UP000192578">
    <property type="component" value="Unassembled WGS sequence"/>
</dbReference>
<dbReference type="EMBL" id="MTYJ01000069">
    <property type="protein sequence ID" value="OQV16863.1"/>
    <property type="molecule type" value="Genomic_DNA"/>
</dbReference>
<sequence length="130" mass="14250">MAATTTTINVVALVASSAETIMPTVKLAATESNTLYAPAIHFNVTIFGNQNPRAYGVALEQNITDLLADFYYNNSQVVALRDGKVVEKRPSPITIDLVADGQKILPSMEIPDFHCPDKRLFRSDRSLINL</sequence>